<dbReference type="GO" id="GO:0016604">
    <property type="term" value="C:nuclear body"/>
    <property type="evidence" value="ECO:0007669"/>
    <property type="project" value="TreeGrafter"/>
</dbReference>
<evidence type="ECO:0000256" key="2">
    <source>
        <dbReference type="ARBA" id="ARBA00005407"/>
    </source>
</evidence>
<evidence type="ECO:0000313" key="6">
    <source>
        <dbReference type="Proteomes" id="UP000054454"/>
    </source>
</evidence>
<dbReference type="InterPro" id="IPR025239">
    <property type="entry name" value="DUF4187"/>
</dbReference>
<dbReference type="SUPFAM" id="SSF54928">
    <property type="entry name" value="RNA-binding domain, RBD"/>
    <property type="match status" value="1"/>
</dbReference>
<reference evidence="6" key="1">
    <citation type="journal article" date="2016" name="Nat. Commun.">
        <title>Genome analysis of three Pneumocystis species reveals adaptation mechanisms to life exclusively in mammalian hosts.</title>
        <authorList>
            <person name="Ma L."/>
            <person name="Chen Z."/>
            <person name="Huang D.W."/>
            <person name="Kutty G."/>
            <person name="Ishihara M."/>
            <person name="Wang H."/>
            <person name="Abouelleil A."/>
            <person name="Bishop L."/>
            <person name="Davey E."/>
            <person name="Deng R."/>
            <person name="Deng X."/>
            <person name="Fan L."/>
            <person name="Fantoni G."/>
            <person name="Fitzgerald M."/>
            <person name="Gogineni E."/>
            <person name="Goldberg J.M."/>
            <person name="Handley G."/>
            <person name="Hu X."/>
            <person name="Huber C."/>
            <person name="Jiao X."/>
            <person name="Jones K."/>
            <person name="Levin J.Z."/>
            <person name="Liu Y."/>
            <person name="Macdonald P."/>
            <person name="Melnikov A."/>
            <person name="Raley C."/>
            <person name="Sassi M."/>
            <person name="Sherman B.T."/>
            <person name="Song X."/>
            <person name="Sykes S."/>
            <person name="Tran B."/>
            <person name="Walsh L."/>
            <person name="Xia Y."/>
            <person name="Yang J."/>
            <person name="Young S."/>
            <person name="Zeng Q."/>
            <person name="Zheng X."/>
            <person name="Stephens R."/>
            <person name="Nusbaum C."/>
            <person name="Birren B.W."/>
            <person name="Azadi P."/>
            <person name="Lempicki R.A."/>
            <person name="Cuomo C.A."/>
            <person name="Kovacs J.A."/>
        </authorList>
    </citation>
    <scope>NUCLEOTIDE SEQUENCE [LARGE SCALE GENOMIC DNA]</scope>
    <source>
        <strain evidence="6">B80</strain>
    </source>
</reference>
<dbReference type="PANTHER" id="PTHR13165:SF0">
    <property type="entry name" value="SERRATE RNA EFFECTOR MOLECULE HOMOLOG"/>
    <property type="match status" value="1"/>
</dbReference>
<dbReference type="InterPro" id="IPR035979">
    <property type="entry name" value="RBD_domain_sf"/>
</dbReference>
<dbReference type="GeneID" id="28936410"/>
<dbReference type="VEuPathDB" id="FungiDB:T552_01631"/>
<organism evidence="5 6">
    <name type="scientific">Pneumocystis carinii (strain B80)</name>
    <name type="common">Rat pneumocystis pneumonia agent</name>
    <name type="synonym">Pneumocystis carinii f. sp. carinii</name>
    <dbReference type="NCBI Taxonomy" id="1408658"/>
    <lineage>
        <taxon>Eukaryota</taxon>
        <taxon>Fungi</taxon>
        <taxon>Dikarya</taxon>
        <taxon>Ascomycota</taxon>
        <taxon>Taphrinomycotina</taxon>
        <taxon>Pneumocystomycetes</taxon>
        <taxon>Pneumocystaceae</taxon>
        <taxon>Pneumocystis</taxon>
    </lineage>
</organism>
<dbReference type="RefSeq" id="XP_018225913.1">
    <property type="nucleotide sequence ID" value="XM_018370207.1"/>
</dbReference>
<dbReference type="InterPro" id="IPR007042">
    <property type="entry name" value="SERRATE/Ars2_C"/>
</dbReference>
<dbReference type="OrthoDB" id="342064at2759"/>
<dbReference type="SMART" id="SM01173">
    <property type="entry name" value="DUF4187"/>
    <property type="match status" value="1"/>
</dbReference>
<gene>
    <name evidence="5" type="ORF">T552_01631</name>
</gene>
<comment type="caution">
    <text evidence="5">The sequence shown here is derived from an EMBL/GenBank/DDBJ whole genome shotgun (WGS) entry which is preliminary data.</text>
</comment>
<dbReference type="Gene3D" id="3.30.70.330">
    <property type="match status" value="1"/>
</dbReference>
<dbReference type="GO" id="GO:0031047">
    <property type="term" value="P:regulatory ncRNA-mediated gene silencing"/>
    <property type="evidence" value="ECO:0007669"/>
    <property type="project" value="UniProtKB-ARBA"/>
</dbReference>
<dbReference type="Proteomes" id="UP000054454">
    <property type="component" value="Unassembled WGS sequence"/>
</dbReference>
<dbReference type="InterPro" id="IPR012677">
    <property type="entry name" value="Nucleotide-bd_a/b_plait_sf"/>
</dbReference>
<sequence>MSSLDCYRPSYDFLDDRKRRLDRDGYDDDRNVRSRHLYREGNKRYSNGRCRSKEPEEYRHRHEFSRDYGSYKRVDPYTLNYLVSFSIFNDWYRSTNTFMDITDEEMYQKYEAYKQDLYARLAKPFVYKHMDEPWFKEKYLPDCRMPIYEKVIEVKKIARTGFLECLKKGTFNDFTMDDDETELVHESIPIENATHIFEESFDDNLKTYKNVLSIKNITPNVNYTDLTSLLSGYPIVKNIILSNPNPFRGFMREGYVELNDTAGVENLIQTIQSQKPNEKAGPITVVFYNSPSFSRKILLPPLLNTPKNLSQDLEFAIQTVKKLDKKIDENFDFTEEIKDYTGFSTSDFPENPDDKCKMIKKTLDLLIEYLRQVHFFHFYTVTEYDSRYELEKTFPGKVVRLSNQLDDSQLCFKQELWRTKFVEKMNIFLELEKADLVKLGGKPFDEAVELKIESHIKQEDEKRFRCSVNDCKKLFKGPEFVKKHIEKRHLEWLNEGKKEFILLNNYVLDTSRVFPIEAYSYSDKINQRGLLKNNSDISPKSISQSPSSGSFYSYSPSEKVNINYDQDINHKKSLPGKGLYNKFKVFNEYKGRSDNKMSRVYKDLDSVVDETPDLNY</sequence>
<dbReference type="InterPro" id="IPR021933">
    <property type="entry name" value="SERRATE/Ars2_N"/>
</dbReference>
<keyword evidence="6" id="KW-1185">Reference proteome</keyword>
<evidence type="ECO:0000256" key="1">
    <source>
        <dbReference type="ARBA" id="ARBA00004123"/>
    </source>
</evidence>
<dbReference type="PANTHER" id="PTHR13165">
    <property type="entry name" value="ARSENITE-RESISTANCE PROTEIN 2"/>
    <property type="match status" value="1"/>
</dbReference>
<comment type="subcellular location">
    <subcellularLocation>
        <location evidence="1">Nucleus</location>
    </subcellularLocation>
</comment>
<dbReference type="GO" id="GO:0003676">
    <property type="term" value="F:nucleic acid binding"/>
    <property type="evidence" value="ECO:0007669"/>
    <property type="project" value="InterPro"/>
</dbReference>
<feature type="domain" description="C2H2-type" evidence="4">
    <location>
        <begin position="466"/>
        <end position="489"/>
    </location>
</feature>
<dbReference type="PROSITE" id="PS00028">
    <property type="entry name" value="ZINC_FINGER_C2H2_1"/>
    <property type="match status" value="1"/>
</dbReference>
<evidence type="ECO:0000313" key="5">
    <source>
        <dbReference type="EMBL" id="KTW28370.1"/>
    </source>
</evidence>
<proteinExistence type="inferred from homology"/>
<name>A0A0W4ZJ08_PNEC8</name>
<dbReference type="GO" id="GO:0016070">
    <property type="term" value="P:RNA metabolic process"/>
    <property type="evidence" value="ECO:0007669"/>
    <property type="project" value="UniProtKB-ARBA"/>
</dbReference>
<dbReference type="InterPro" id="IPR039727">
    <property type="entry name" value="SE/Ars2"/>
</dbReference>
<dbReference type="AlphaFoldDB" id="A0A0W4ZJ08"/>
<dbReference type="EMBL" id="LFVZ01000007">
    <property type="protein sequence ID" value="KTW28370.1"/>
    <property type="molecule type" value="Genomic_DNA"/>
</dbReference>
<dbReference type="Pfam" id="PF12066">
    <property type="entry name" value="SERRATE_Ars2_N"/>
    <property type="match status" value="1"/>
</dbReference>
<dbReference type="InterPro" id="IPR013087">
    <property type="entry name" value="Znf_C2H2_type"/>
</dbReference>
<protein>
    <recommendedName>
        <fullName evidence="4">C2H2-type domain-containing protein</fullName>
    </recommendedName>
</protein>
<accession>A0A0W4ZJ08</accession>
<evidence type="ECO:0000256" key="3">
    <source>
        <dbReference type="ARBA" id="ARBA00023242"/>
    </source>
</evidence>
<keyword evidence="3" id="KW-0539">Nucleus</keyword>
<dbReference type="Pfam" id="PF04959">
    <property type="entry name" value="ARS2"/>
    <property type="match status" value="1"/>
</dbReference>
<comment type="similarity">
    <text evidence="2">Belongs to the ARS2 family.</text>
</comment>
<evidence type="ECO:0000259" key="4">
    <source>
        <dbReference type="PROSITE" id="PS00028"/>
    </source>
</evidence>